<dbReference type="GeneID" id="107488329"/>
<dbReference type="Gene3D" id="4.10.60.10">
    <property type="entry name" value="Zinc finger, CCHC-type"/>
    <property type="match status" value="1"/>
</dbReference>
<dbReference type="InterPro" id="IPR001878">
    <property type="entry name" value="Znf_CCHC"/>
</dbReference>
<dbReference type="GO" id="GO:0003676">
    <property type="term" value="F:nucleic acid binding"/>
    <property type="evidence" value="ECO:0007669"/>
    <property type="project" value="InterPro"/>
</dbReference>
<accession>A0A6P4D9I5</accession>
<evidence type="ECO:0000313" key="4">
    <source>
        <dbReference type="RefSeq" id="XP_015964546.1"/>
    </source>
</evidence>
<dbReference type="InterPro" id="IPR036875">
    <property type="entry name" value="Znf_CCHC_sf"/>
</dbReference>
<evidence type="ECO:0000256" key="1">
    <source>
        <dbReference type="PROSITE-ProRule" id="PRU00047"/>
    </source>
</evidence>
<dbReference type="SMART" id="SM00343">
    <property type="entry name" value="ZnF_C2HC"/>
    <property type="match status" value="1"/>
</dbReference>
<feature type="domain" description="CCHC-type" evidence="2">
    <location>
        <begin position="290"/>
        <end position="303"/>
    </location>
</feature>
<keyword evidence="1" id="KW-0863">Zinc-finger</keyword>
<keyword evidence="1" id="KW-0479">Metal-binding</keyword>
<name>A0A6P4D9I5_ARADU</name>
<keyword evidence="3" id="KW-1185">Reference proteome</keyword>
<dbReference type="SUPFAM" id="SSF57756">
    <property type="entry name" value="Retrovirus zinc finger-like domains"/>
    <property type="match status" value="1"/>
</dbReference>
<dbReference type="Pfam" id="PF03732">
    <property type="entry name" value="Retrotrans_gag"/>
    <property type="match status" value="1"/>
</dbReference>
<dbReference type="Proteomes" id="UP000515211">
    <property type="component" value="Chromosome 5"/>
</dbReference>
<dbReference type="KEGG" id="adu:107488329"/>
<dbReference type="PANTHER" id="PTHR33223">
    <property type="entry name" value="CCHC-TYPE DOMAIN-CONTAINING PROTEIN"/>
    <property type="match status" value="1"/>
</dbReference>
<gene>
    <name evidence="4" type="primary">LOC107488329</name>
</gene>
<dbReference type="Pfam" id="PF00098">
    <property type="entry name" value="zf-CCHC"/>
    <property type="match status" value="1"/>
</dbReference>
<dbReference type="PANTHER" id="PTHR33223:SF11">
    <property type="entry name" value="ELEMENT PROTEIN, PUTATIVE-RELATED"/>
    <property type="match status" value="1"/>
</dbReference>
<dbReference type="RefSeq" id="XP_015964546.1">
    <property type="nucleotide sequence ID" value="XM_016109060.1"/>
</dbReference>
<evidence type="ECO:0000259" key="2">
    <source>
        <dbReference type="PROSITE" id="PS50158"/>
    </source>
</evidence>
<dbReference type="AlphaFoldDB" id="A0A6P4D9I5"/>
<proteinExistence type="predicted"/>
<dbReference type="InterPro" id="IPR005162">
    <property type="entry name" value="Retrotrans_gag_dom"/>
</dbReference>
<sequence>MGNDPVKFMAALENMAATMQATAETLGNQVGNKNSANGDNGPMTIATFLKIHPPIFGGTTNPTEANNWFQEIERALQAQQVPEYQRVEFATYQLAGEAQYWWQGTRRLLQHGDVVIPWDAFRTEFYKKYFPNSVRTAKELELLQLKQGQMSIVEYTNKFKELCRFSRICQGAPRDFEEWKCIKYEGGLQSDILSFVGPMEIRIFSDLVNKSRVAEECLKKAAMAGGESWEFCRRDHNQNFAPRGQEFKRSGSRQRSDKGKQVTPYSEDVRCQRCKIFHLNRPCQKGLGLCYRCGAPGHISRNCSHRKAQDAYQS</sequence>
<organism evidence="3 4">
    <name type="scientific">Arachis duranensis</name>
    <name type="common">Wild peanut</name>
    <dbReference type="NCBI Taxonomy" id="130453"/>
    <lineage>
        <taxon>Eukaryota</taxon>
        <taxon>Viridiplantae</taxon>
        <taxon>Streptophyta</taxon>
        <taxon>Embryophyta</taxon>
        <taxon>Tracheophyta</taxon>
        <taxon>Spermatophyta</taxon>
        <taxon>Magnoliopsida</taxon>
        <taxon>eudicotyledons</taxon>
        <taxon>Gunneridae</taxon>
        <taxon>Pentapetalae</taxon>
        <taxon>rosids</taxon>
        <taxon>fabids</taxon>
        <taxon>Fabales</taxon>
        <taxon>Fabaceae</taxon>
        <taxon>Papilionoideae</taxon>
        <taxon>50 kb inversion clade</taxon>
        <taxon>dalbergioids sensu lato</taxon>
        <taxon>Dalbergieae</taxon>
        <taxon>Pterocarpus clade</taxon>
        <taxon>Arachis</taxon>
    </lineage>
</organism>
<dbReference type="PROSITE" id="PS50158">
    <property type="entry name" value="ZF_CCHC"/>
    <property type="match status" value="1"/>
</dbReference>
<keyword evidence="1" id="KW-0862">Zinc</keyword>
<dbReference type="GO" id="GO:0008270">
    <property type="term" value="F:zinc ion binding"/>
    <property type="evidence" value="ECO:0007669"/>
    <property type="project" value="UniProtKB-KW"/>
</dbReference>
<evidence type="ECO:0000313" key="3">
    <source>
        <dbReference type="Proteomes" id="UP000515211"/>
    </source>
</evidence>
<protein>
    <submittedName>
        <fullName evidence="4">Uncharacterized protein LOC107488329</fullName>
    </submittedName>
</protein>
<reference evidence="3" key="1">
    <citation type="journal article" date="2016" name="Nat. Genet.">
        <title>The genome sequences of Arachis duranensis and Arachis ipaensis, the diploid ancestors of cultivated peanut.</title>
        <authorList>
            <person name="Bertioli D.J."/>
            <person name="Cannon S.B."/>
            <person name="Froenicke L."/>
            <person name="Huang G."/>
            <person name="Farmer A.D."/>
            <person name="Cannon E.K."/>
            <person name="Liu X."/>
            <person name="Gao D."/>
            <person name="Clevenger J."/>
            <person name="Dash S."/>
            <person name="Ren L."/>
            <person name="Moretzsohn M.C."/>
            <person name="Shirasawa K."/>
            <person name="Huang W."/>
            <person name="Vidigal B."/>
            <person name="Abernathy B."/>
            <person name="Chu Y."/>
            <person name="Niederhuth C.E."/>
            <person name="Umale P."/>
            <person name="Araujo A.C."/>
            <person name="Kozik A."/>
            <person name="Kim K.D."/>
            <person name="Burow M.D."/>
            <person name="Varshney R.K."/>
            <person name="Wang X."/>
            <person name="Zhang X."/>
            <person name="Barkley N."/>
            <person name="Guimaraes P.M."/>
            <person name="Isobe S."/>
            <person name="Guo B."/>
            <person name="Liao B."/>
            <person name="Stalker H.T."/>
            <person name="Schmitz R.J."/>
            <person name="Scheffler B.E."/>
            <person name="Leal-Bertioli S.C."/>
            <person name="Xun X."/>
            <person name="Jackson S.A."/>
            <person name="Michelmore R."/>
            <person name="Ozias-Akins P."/>
        </authorList>
    </citation>
    <scope>NUCLEOTIDE SEQUENCE [LARGE SCALE GENOMIC DNA]</scope>
    <source>
        <strain evidence="3">cv. V14167</strain>
    </source>
</reference>
<reference evidence="4" key="2">
    <citation type="submission" date="2025-08" db="UniProtKB">
        <authorList>
            <consortium name="RefSeq"/>
        </authorList>
    </citation>
    <scope>IDENTIFICATION</scope>
    <source>
        <tissue evidence="4">Whole plant</tissue>
    </source>
</reference>